<keyword evidence="7" id="KW-1185">Reference proteome</keyword>
<keyword evidence="4" id="KW-0804">Transcription</keyword>
<evidence type="ECO:0000256" key="4">
    <source>
        <dbReference type="ARBA" id="ARBA00023163"/>
    </source>
</evidence>
<evidence type="ECO:0008006" key="8">
    <source>
        <dbReference type="Google" id="ProtNLM"/>
    </source>
</evidence>
<protein>
    <recommendedName>
        <fullName evidence="8">B3 domain-containing protein</fullName>
    </recommendedName>
</protein>
<dbReference type="InterPro" id="IPR015300">
    <property type="entry name" value="DNA-bd_pseudobarrel_sf"/>
</dbReference>
<dbReference type="GO" id="GO:0005634">
    <property type="term" value="C:nucleus"/>
    <property type="evidence" value="ECO:0007669"/>
    <property type="project" value="UniProtKB-SubCell"/>
</dbReference>
<gene>
    <name evidence="6" type="ORF">MA16_Dca008554</name>
</gene>
<evidence type="ECO:0000313" key="7">
    <source>
        <dbReference type="Proteomes" id="UP000233837"/>
    </source>
</evidence>
<accession>A0A2I0XHS4</accession>
<evidence type="ECO:0000256" key="5">
    <source>
        <dbReference type="ARBA" id="ARBA00023242"/>
    </source>
</evidence>
<reference evidence="6 7" key="2">
    <citation type="journal article" date="2017" name="Nature">
        <title>The Apostasia genome and the evolution of orchids.</title>
        <authorList>
            <person name="Zhang G.Q."/>
            <person name="Liu K.W."/>
            <person name="Li Z."/>
            <person name="Lohaus R."/>
            <person name="Hsiao Y.Y."/>
            <person name="Niu S.C."/>
            <person name="Wang J.Y."/>
            <person name="Lin Y.C."/>
            <person name="Xu Q."/>
            <person name="Chen L.J."/>
            <person name="Yoshida K."/>
            <person name="Fujiwara S."/>
            <person name="Wang Z.W."/>
            <person name="Zhang Y.Q."/>
            <person name="Mitsuda N."/>
            <person name="Wang M."/>
            <person name="Liu G.H."/>
            <person name="Pecoraro L."/>
            <person name="Huang H.X."/>
            <person name="Xiao X.J."/>
            <person name="Lin M."/>
            <person name="Wu X.Y."/>
            <person name="Wu W.L."/>
            <person name="Chen Y.Y."/>
            <person name="Chang S.B."/>
            <person name="Sakamoto S."/>
            <person name="Ohme-Takagi M."/>
            <person name="Yagi M."/>
            <person name="Zeng S.J."/>
            <person name="Shen C.Y."/>
            <person name="Yeh C.M."/>
            <person name="Luo Y.B."/>
            <person name="Tsai W.C."/>
            <person name="Van de Peer Y."/>
            <person name="Liu Z.J."/>
        </authorList>
    </citation>
    <scope>NUCLEOTIDE SEQUENCE [LARGE SCALE GENOMIC DNA]</scope>
    <source>
        <tissue evidence="6">The whole plant</tissue>
    </source>
</reference>
<evidence type="ECO:0000313" key="6">
    <source>
        <dbReference type="EMBL" id="PKU87458.1"/>
    </source>
</evidence>
<dbReference type="Gene3D" id="2.40.330.10">
    <property type="entry name" value="DNA-binding pseudobarrel domain"/>
    <property type="match status" value="1"/>
</dbReference>
<evidence type="ECO:0000256" key="1">
    <source>
        <dbReference type="ARBA" id="ARBA00004123"/>
    </source>
</evidence>
<keyword evidence="5" id="KW-0539">Nucleus</keyword>
<dbReference type="Proteomes" id="UP000233837">
    <property type="component" value="Unassembled WGS sequence"/>
</dbReference>
<dbReference type="EMBL" id="KZ501875">
    <property type="protein sequence ID" value="PKU87458.1"/>
    <property type="molecule type" value="Genomic_DNA"/>
</dbReference>
<dbReference type="PANTHER" id="PTHR34397:SF22">
    <property type="entry name" value="OS05G0237600 PROTEIN"/>
    <property type="match status" value="1"/>
</dbReference>
<name>A0A2I0XHS4_9ASPA</name>
<dbReference type="PANTHER" id="PTHR34397">
    <property type="entry name" value="OS05G0237600 PROTEIN"/>
    <property type="match status" value="1"/>
</dbReference>
<keyword evidence="2" id="KW-0805">Transcription regulation</keyword>
<reference evidence="6 7" key="1">
    <citation type="journal article" date="2016" name="Sci. Rep.">
        <title>The Dendrobium catenatum Lindl. genome sequence provides insights into polysaccharide synthase, floral development and adaptive evolution.</title>
        <authorList>
            <person name="Zhang G.Q."/>
            <person name="Xu Q."/>
            <person name="Bian C."/>
            <person name="Tsai W.C."/>
            <person name="Yeh C.M."/>
            <person name="Liu K.W."/>
            <person name="Yoshida K."/>
            <person name="Zhang L.S."/>
            <person name="Chang S.B."/>
            <person name="Chen F."/>
            <person name="Shi Y."/>
            <person name="Su Y.Y."/>
            <person name="Zhang Y.Q."/>
            <person name="Chen L.J."/>
            <person name="Yin Y."/>
            <person name="Lin M."/>
            <person name="Huang H."/>
            <person name="Deng H."/>
            <person name="Wang Z.W."/>
            <person name="Zhu S.L."/>
            <person name="Zhao X."/>
            <person name="Deng C."/>
            <person name="Niu S.C."/>
            <person name="Huang J."/>
            <person name="Wang M."/>
            <person name="Liu G.H."/>
            <person name="Yang H.J."/>
            <person name="Xiao X.J."/>
            <person name="Hsiao Y.Y."/>
            <person name="Wu W.L."/>
            <person name="Chen Y.Y."/>
            <person name="Mitsuda N."/>
            <person name="Ohme-Takagi M."/>
            <person name="Luo Y.B."/>
            <person name="Van de Peer Y."/>
            <person name="Liu Z.J."/>
        </authorList>
    </citation>
    <scope>NUCLEOTIDE SEQUENCE [LARGE SCALE GENOMIC DNA]</scope>
    <source>
        <tissue evidence="6">The whole plant</tissue>
    </source>
</reference>
<sequence>MEEYDDGAPPPEWVQETVQKHQGFDLRCVMSKTLEQSDLDRNQNRFLLRREAVRANLIAALTQREKEEASLVNVGSKRKRMAFPGAHVERREEGDKKAAGRSHGGVDASVYIRNGWRMELKLTQWDGSGSTVLKGREWRLLCSLAGFRRGDFVRLWMFRRQVAEREEVERQTNKLCFALG</sequence>
<evidence type="ECO:0000256" key="2">
    <source>
        <dbReference type="ARBA" id="ARBA00023015"/>
    </source>
</evidence>
<evidence type="ECO:0000256" key="3">
    <source>
        <dbReference type="ARBA" id="ARBA00023125"/>
    </source>
</evidence>
<dbReference type="GO" id="GO:0003677">
    <property type="term" value="F:DNA binding"/>
    <property type="evidence" value="ECO:0007669"/>
    <property type="project" value="UniProtKB-KW"/>
</dbReference>
<organism evidence="6 7">
    <name type="scientific">Dendrobium catenatum</name>
    <dbReference type="NCBI Taxonomy" id="906689"/>
    <lineage>
        <taxon>Eukaryota</taxon>
        <taxon>Viridiplantae</taxon>
        <taxon>Streptophyta</taxon>
        <taxon>Embryophyta</taxon>
        <taxon>Tracheophyta</taxon>
        <taxon>Spermatophyta</taxon>
        <taxon>Magnoliopsida</taxon>
        <taxon>Liliopsida</taxon>
        <taxon>Asparagales</taxon>
        <taxon>Orchidaceae</taxon>
        <taxon>Epidendroideae</taxon>
        <taxon>Malaxideae</taxon>
        <taxon>Dendrobiinae</taxon>
        <taxon>Dendrobium</taxon>
    </lineage>
</organism>
<proteinExistence type="predicted"/>
<dbReference type="AlphaFoldDB" id="A0A2I0XHS4"/>
<keyword evidence="3" id="KW-0238">DNA-binding</keyword>
<comment type="subcellular location">
    <subcellularLocation>
        <location evidence="1">Nucleus</location>
    </subcellularLocation>
</comment>